<proteinExistence type="predicted"/>
<dbReference type="EnsemblPlants" id="Solyc12g042355.1.1">
    <property type="protein sequence ID" value="Solyc12g042355.1.1"/>
    <property type="gene ID" value="Solyc12g042355.1"/>
</dbReference>
<dbReference type="Gramene" id="Solyc12g042355.1.1">
    <property type="protein sequence ID" value="Solyc12g042355.1.1"/>
    <property type="gene ID" value="Solyc12g042355.1"/>
</dbReference>
<evidence type="ECO:0000313" key="2">
    <source>
        <dbReference type="Proteomes" id="UP000004994"/>
    </source>
</evidence>
<reference evidence="1" key="2">
    <citation type="submission" date="2019-01" db="UniProtKB">
        <authorList>
            <consortium name="EnsemblPlants"/>
        </authorList>
    </citation>
    <scope>IDENTIFICATION</scope>
    <source>
        <strain evidence="1">cv. Heinz 1706</strain>
    </source>
</reference>
<evidence type="ECO:0000313" key="1">
    <source>
        <dbReference type="EnsemblPlants" id="Solyc12g042355.1.1"/>
    </source>
</evidence>
<accession>A0A3Q7JA62</accession>
<organism evidence="1">
    <name type="scientific">Solanum lycopersicum</name>
    <name type="common">Tomato</name>
    <name type="synonym">Lycopersicon esculentum</name>
    <dbReference type="NCBI Taxonomy" id="4081"/>
    <lineage>
        <taxon>Eukaryota</taxon>
        <taxon>Viridiplantae</taxon>
        <taxon>Streptophyta</taxon>
        <taxon>Embryophyta</taxon>
        <taxon>Tracheophyta</taxon>
        <taxon>Spermatophyta</taxon>
        <taxon>Magnoliopsida</taxon>
        <taxon>eudicotyledons</taxon>
        <taxon>Gunneridae</taxon>
        <taxon>Pentapetalae</taxon>
        <taxon>asterids</taxon>
        <taxon>lamiids</taxon>
        <taxon>Solanales</taxon>
        <taxon>Solanaceae</taxon>
        <taxon>Solanoideae</taxon>
        <taxon>Solaneae</taxon>
        <taxon>Solanum</taxon>
        <taxon>Solanum subgen. Lycopersicon</taxon>
    </lineage>
</organism>
<reference evidence="1" key="1">
    <citation type="journal article" date="2012" name="Nature">
        <title>The tomato genome sequence provides insights into fleshy fruit evolution.</title>
        <authorList>
            <consortium name="Tomato Genome Consortium"/>
        </authorList>
    </citation>
    <scope>NUCLEOTIDE SEQUENCE [LARGE SCALE GENOMIC DNA]</scope>
    <source>
        <strain evidence="1">cv. Heinz 1706</strain>
    </source>
</reference>
<dbReference type="OMA" id="MPRCITT"/>
<name>A0A3Q7JA62_SOLLC</name>
<dbReference type="Proteomes" id="UP000004994">
    <property type="component" value="Chromosome 12"/>
</dbReference>
<protein>
    <recommendedName>
        <fullName evidence="3">Ubiquitin-like protease family profile domain-containing protein</fullName>
    </recommendedName>
</protein>
<dbReference type="InParanoid" id="A0A3Q7JA62"/>
<sequence length="188" mass="21860">MSCPVPIWALDHMNVTTDSQFEFDDQFMPRCITTKADQATIDVHLGTNGEKLMIDQPISNNEQTPLPTRRIRRPGPYNTSSYLTNFRSSAGTVVHQVSPTFFELKHPFIFDLISGDKDIMLWDAFHSWIRDELLTKHDKKNHNHDHYKKNLAEFHVAINLGVLLIDNKNWFYNLYFKGQLSNNLVRVV</sequence>
<dbReference type="AlphaFoldDB" id="A0A3Q7JA62"/>
<keyword evidence="2" id="KW-1185">Reference proteome</keyword>
<evidence type="ECO:0008006" key="3">
    <source>
        <dbReference type="Google" id="ProtNLM"/>
    </source>
</evidence>